<dbReference type="EMBL" id="CT573071">
    <property type="protein sequence ID" value="CAJ73600.1"/>
    <property type="molecule type" value="Genomic_DNA"/>
</dbReference>
<gene>
    <name evidence="1" type="ORF">kuste2848</name>
</gene>
<proteinExistence type="predicted"/>
<dbReference type="AlphaFoldDB" id="Q1Q0S6"/>
<evidence type="ECO:0000313" key="1">
    <source>
        <dbReference type="EMBL" id="CAJ73600.1"/>
    </source>
</evidence>
<name>Q1Q0S6_KUEST</name>
<reference evidence="1" key="1">
    <citation type="journal article" date="2006" name="Nature">
        <title>Deciphering the evolution and metabolism of an anammox bacterium from a community genome.</title>
        <authorList>
            <person name="Strous M."/>
            <person name="Pelletier E."/>
            <person name="Mangenot S."/>
            <person name="Rattei T."/>
            <person name="Lehner A."/>
            <person name="Taylor M.W."/>
            <person name="Horn M."/>
            <person name="Daims H."/>
            <person name="Bartol-Mavel D."/>
            <person name="Wincker P."/>
            <person name="Barbe V."/>
            <person name="Fonknechten N."/>
            <person name="Vallenet D."/>
            <person name="Segurens B."/>
            <person name="Schenowitz-Truong C."/>
            <person name="Medigue C."/>
            <person name="Collingro A."/>
            <person name="Snel B."/>
            <person name="Dutilh B.E."/>
            <person name="OpDenCamp H.J.M."/>
            <person name="vanDerDrift C."/>
            <person name="Cirpus I."/>
            <person name="vanDePas-Schoonen K.T."/>
            <person name="Harhangi H.R."/>
            <person name="vanNiftrik L."/>
            <person name="Schmid M."/>
            <person name="Keltjens J."/>
            <person name="vanDeVossenberg J."/>
            <person name="Kartal B."/>
            <person name="Meier H."/>
            <person name="Frishman D."/>
            <person name="Huynen M.A."/>
            <person name="Mewes H."/>
            <person name="Weissenbach J."/>
            <person name="Jetten M.S.M."/>
            <person name="Wagner M."/>
            <person name="LePaslier D."/>
        </authorList>
    </citation>
    <scope>NUCLEOTIDE SEQUENCE</scope>
</reference>
<accession>Q1Q0S6</accession>
<protein>
    <submittedName>
        <fullName evidence="1">Uncharacterized protein</fullName>
    </submittedName>
</protein>
<organism evidence="1">
    <name type="scientific">Kuenenia stuttgartiensis</name>
    <dbReference type="NCBI Taxonomy" id="174633"/>
    <lineage>
        <taxon>Bacteria</taxon>
        <taxon>Pseudomonadati</taxon>
        <taxon>Planctomycetota</taxon>
        <taxon>Candidatus Brocadiia</taxon>
        <taxon>Candidatus Brocadiales</taxon>
        <taxon>Candidatus Brocadiaceae</taxon>
        <taxon>Candidatus Kuenenia</taxon>
    </lineage>
</organism>
<sequence length="65" mass="7298">MTYFVITSGSGLEIRCSIHIPKPHACHYKGISLSLQGVSACHCEGLFRSNLINRHRDPSHLHSFH</sequence>
<reference evidence="1" key="2">
    <citation type="submission" date="2006-01" db="EMBL/GenBank/DDBJ databases">
        <authorList>
            <person name="Genoscope"/>
        </authorList>
    </citation>
    <scope>NUCLEOTIDE SEQUENCE</scope>
</reference>